<reference evidence="2 3" key="1">
    <citation type="submission" date="2017-09" db="EMBL/GenBank/DDBJ databases">
        <title>Large-scale bioinformatics analysis of Bacillus genomes uncovers conserved roles of natural products in bacterial physiology.</title>
        <authorList>
            <consortium name="Agbiome Team Llc"/>
            <person name="Bleich R.M."/>
            <person name="Grubbs K.J."/>
            <person name="Santa Maria K.C."/>
            <person name="Allen S.E."/>
            <person name="Farag S."/>
            <person name="Shank E.A."/>
            <person name="Bowers A."/>
        </authorList>
    </citation>
    <scope>NUCLEOTIDE SEQUENCE [LARGE SCALE GENOMIC DNA]</scope>
    <source>
        <strain evidence="2 3">AFS009893</strain>
    </source>
</reference>
<dbReference type="AlphaFoldDB" id="A0A2A8BXC9"/>
<keyword evidence="1" id="KW-0812">Transmembrane</keyword>
<name>A0A2A8BXC9_9BACI</name>
<evidence type="ECO:0000313" key="2">
    <source>
        <dbReference type="EMBL" id="PEM60975.1"/>
    </source>
</evidence>
<sequence>MANTLSKVNNCNSIITQNQSKELEHISFNQGALNSYGSLCEWFGIKDCINSQIWFFGTFGISIAMLFTTYLIAGFLYGF</sequence>
<accession>A0A2A8BXC9</accession>
<evidence type="ECO:0008006" key="4">
    <source>
        <dbReference type="Google" id="ProtNLM"/>
    </source>
</evidence>
<organism evidence="2 3">
    <name type="scientific">Bacillus pseudomycoides</name>
    <dbReference type="NCBI Taxonomy" id="64104"/>
    <lineage>
        <taxon>Bacteria</taxon>
        <taxon>Bacillati</taxon>
        <taxon>Bacillota</taxon>
        <taxon>Bacilli</taxon>
        <taxon>Bacillales</taxon>
        <taxon>Bacillaceae</taxon>
        <taxon>Bacillus</taxon>
        <taxon>Bacillus cereus group</taxon>
    </lineage>
</organism>
<evidence type="ECO:0000256" key="1">
    <source>
        <dbReference type="SAM" id="Phobius"/>
    </source>
</evidence>
<evidence type="ECO:0000313" key="3">
    <source>
        <dbReference type="Proteomes" id="UP000219775"/>
    </source>
</evidence>
<gene>
    <name evidence="2" type="ORF">CN613_28020</name>
</gene>
<keyword evidence="1" id="KW-1133">Transmembrane helix</keyword>
<comment type="caution">
    <text evidence="2">The sequence shown here is derived from an EMBL/GenBank/DDBJ whole genome shotgun (WGS) entry which is preliminary data.</text>
</comment>
<protein>
    <recommendedName>
        <fullName evidence="4">DUF3961 domain-containing protein</fullName>
    </recommendedName>
</protein>
<dbReference type="EMBL" id="NUDP01000217">
    <property type="protein sequence ID" value="PEM60975.1"/>
    <property type="molecule type" value="Genomic_DNA"/>
</dbReference>
<proteinExistence type="predicted"/>
<feature type="transmembrane region" description="Helical" evidence="1">
    <location>
        <begin position="53"/>
        <end position="77"/>
    </location>
</feature>
<dbReference type="Proteomes" id="UP000219775">
    <property type="component" value="Unassembled WGS sequence"/>
</dbReference>
<keyword evidence="1" id="KW-0472">Membrane</keyword>